<dbReference type="Proteomes" id="UP000254326">
    <property type="component" value="Unassembled WGS sequence"/>
</dbReference>
<accession>A0A370UDY4</accession>
<feature type="signal peptide" evidence="2">
    <location>
        <begin position="1"/>
        <end position="20"/>
    </location>
</feature>
<evidence type="ECO:0000313" key="3">
    <source>
        <dbReference type="EMBL" id="RDL45992.1"/>
    </source>
</evidence>
<evidence type="ECO:0000256" key="1">
    <source>
        <dbReference type="SAM" id="MobiDB-lite"/>
    </source>
</evidence>
<gene>
    <name evidence="3" type="ORF">DN730_02830</name>
</gene>
<name>A0A370UDY4_9GAMM</name>
<evidence type="ECO:0008006" key="5">
    <source>
        <dbReference type="Google" id="ProtNLM"/>
    </source>
</evidence>
<sequence>MFSQPLKYVFISFLVLTLSACQESSDSDEKSTDTSSNVTNSTGNSSGTSGTSGNTGGSTNGSTTTKTSLLKRTYNKGGSATFVEFVTNGSAIAAVSNIGLNAAFSDDLVGTFNLGTGFSEPVAIDTSSKNLYYGNNNSYTWNKMYDTDMTSNGDVIMAWAQPTNRFQADVLASIWTSSNQTASTPATLHNDTTHEIYFPRVTAWRDGATTKAVAVWKRKAATTSTVEYSYFDGTNWSTKQTVSGLCAGCTSFMAHDVGLIGGDQTVQMIVDGTGDSKHKVFASTFDKTNATWSTPAIISLDASGEKDFKCANPDGYLGNSLTVAESPDRKTAVVGVFFKNSSSCETAQQSDASIWAIRYENNTWQKVEQLGTIEHNDQTGKRNTTSWLQFSLNNEGNILAAYGKPLVAQFFDASSDTWDNGTLFDSANSGSISDTVQVGTALDSSKGIVVGVTSVSLITDPNKAEYRWFDLTTKTFGPITELDLSGQTTNIQAIMNGSKALVGAATFDTPNRDKSTLEIFELDDK</sequence>
<keyword evidence="4" id="KW-1185">Reference proteome</keyword>
<dbReference type="RefSeq" id="WP_115466578.1">
    <property type="nucleotide sequence ID" value="NZ_QKRA01000001.1"/>
</dbReference>
<dbReference type="PROSITE" id="PS51257">
    <property type="entry name" value="PROKAR_LIPOPROTEIN"/>
    <property type="match status" value="1"/>
</dbReference>
<dbReference type="EMBL" id="QKRA01000001">
    <property type="protein sequence ID" value="RDL45992.1"/>
    <property type="molecule type" value="Genomic_DNA"/>
</dbReference>
<proteinExistence type="predicted"/>
<reference evidence="3 4" key="1">
    <citation type="submission" date="2018-06" db="EMBL/GenBank/DDBJ databases">
        <title>Marinomonas sp. YLB-05 draft genome sequence.</title>
        <authorList>
            <person name="Yu L."/>
            <person name="Tang X."/>
        </authorList>
    </citation>
    <scope>NUCLEOTIDE SEQUENCE [LARGE SCALE GENOMIC DNA]</scope>
    <source>
        <strain evidence="3 4">YLB-05</strain>
    </source>
</reference>
<keyword evidence="2" id="KW-0732">Signal</keyword>
<feature type="region of interest" description="Disordered" evidence="1">
    <location>
        <begin position="25"/>
        <end position="65"/>
    </location>
</feature>
<dbReference type="AlphaFoldDB" id="A0A370UDY4"/>
<protein>
    <recommendedName>
        <fullName evidence="5">Exo-alpha-sialidase</fullName>
    </recommendedName>
</protein>
<feature type="chain" id="PRO_5016679436" description="Exo-alpha-sialidase" evidence="2">
    <location>
        <begin position="21"/>
        <end position="525"/>
    </location>
</feature>
<comment type="caution">
    <text evidence="3">The sequence shown here is derived from an EMBL/GenBank/DDBJ whole genome shotgun (WGS) entry which is preliminary data.</text>
</comment>
<evidence type="ECO:0000313" key="4">
    <source>
        <dbReference type="Proteomes" id="UP000254326"/>
    </source>
</evidence>
<feature type="compositionally biased region" description="Low complexity" evidence="1">
    <location>
        <begin position="33"/>
        <end position="52"/>
    </location>
</feature>
<organism evidence="3 4">
    <name type="scientific">Marinomonas piezotolerans</name>
    <dbReference type="NCBI Taxonomy" id="2213058"/>
    <lineage>
        <taxon>Bacteria</taxon>
        <taxon>Pseudomonadati</taxon>
        <taxon>Pseudomonadota</taxon>
        <taxon>Gammaproteobacteria</taxon>
        <taxon>Oceanospirillales</taxon>
        <taxon>Oceanospirillaceae</taxon>
        <taxon>Marinomonas</taxon>
    </lineage>
</organism>
<evidence type="ECO:0000256" key="2">
    <source>
        <dbReference type="SAM" id="SignalP"/>
    </source>
</evidence>